<evidence type="ECO:0000313" key="1">
    <source>
        <dbReference type="EMBL" id="VDM25150.1"/>
    </source>
</evidence>
<dbReference type="AlphaFoldDB" id="A0A183TXG5"/>
<protein>
    <submittedName>
        <fullName evidence="1 3">Uncharacterized protein</fullName>
    </submittedName>
</protein>
<dbReference type="Proteomes" id="UP000050794">
    <property type="component" value="Unassembled WGS sequence"/>
</dbReference>
<name>A0A183TXG5_TOXCA</name>
<organism evidence="2 3">
    <name type="scientific">Toxocara canis</name>
    <name type="common">Canine roundworm</name>
    <dbReference type="NCBI Taxonomy" id="6265"/>
    <lineage>
        <taxon>Eukaryota</taxon>
        <taxon>Metazoa</taxon>
        <taxon>Ecdysozoa</taxon>
        <taxon>Nematoda</taxon>
        <taxon>Chromadorea</taxon>
        <taxon>Rhabditida</taxon>
        <taxon>Spirurina</taxon>
        <taxon>Ascaridomorpha</taxon>
        <taxon>Ascaridoidea</taxon>
        <taxon>Toxocaridae</taxon>
        <taxon>Toxocara</taxon>
    </lineage>
</organism>
<sequence length="74" mass="8329">MYAVPASMPVRPVMPKMRMHSVVLSPAKRKTTSHYLIRSLIIVTELIAVDTGVLRVVCECDDKCAVRWRGNLMS</sequence>
<evidence type="ECO:0000313" key="3">
    <source>
        <dbReference type="WBParaSite" id="TCNE_0000093401-mRNA-1"/>
    </source>
</evidence>
<gene>
    <name evidence="1" type="ORF">TCNE_LOCUS935</name>
</gene>
<dbReference type="EMBL" id="UYWY01000563">
    <property type="protein sequence ID" value="VDM25150.1"/>
    <property type="molecule type" value="Genomic_DNA"/>
</dbReference>
<reference evidence="1 2" key="2">
    <citation type="submission" date="2018-11" db="EMBL/GenBank/DDBJ databases">
        <authorList>
            <consortium name="Pathogen Informatics"/>
        </authorList>
    </citation>
    <scope>NUCLEOTIDE SEQUENCE [LARGE SCALE GENOMIC DNA]</scope>
</reference>
<keyword evidence="2" id="KW-1185">Reference proteome</keyword>
<evidence type="ECO:0000313" key="2">
    <source>
        <dbReference type="Proteomes" id="UP000050794"/>
    </source>
</evidence>
<reference evidence="3" key="1">
    <citation type="submission" date="2016-06" db="UniProtKB">
        <authorList>
            <consortium name="WormBaseParasite"/>
        </authorList>
    </citation>
    <scope>IDENTIFICATION</scope>
</reference>
<dbReference type="WBParaSite" id="TCNE_0000093401-mRNA-1">
    <property type="protein sequence ID" value="TCNE_0000093401-mRNA-1"/>
    <property type="gene ID" value="TCNE_0000093401"/>
</dbReference>
<proteinExistence type="predicted"/>
<accession>A0A183TXG5</accession>